<dbReference type="EMBL" id="BGPR01006523">
    <property type="protein sequence ID" value="GBN19785.1"/>
    <property type="molecule type" value="Genomic_DNA"/>
</dbReference>
<proteinExistence type="predicted"/>
<organism evidence="2 4">
    <name type="scientific">Araneus ventricosus</name>
    <name type="common">Orbweaver spider</name>
    <name type="synonym">Epeira ventricosa</name>
    <dbReference type="NCBI Taxonomy" id="182803"/>
    <lineage>
        <taxon>Eukaryota</taxon>
        <taxon>Metazoa</taxon>
        <taxon>Ecdysozoa</taxon>
        <taxon>Arthropoda</taxon>
        <taxon>Chelicerata</taxon>
        <taxon>Arachnida</taxon>
        <taxon>Araneae</taxon>
        <taxon>Araneomorphae</taxon>
        <taxon>Entelegynae</taxon>
        <taxon>Araneoidea</taxon>
        <taxon>Araneidae</taxon>
        <taxon>Araneus</taxon>
    </lineage>
</organism>
<evidence type="ECO:0000313" key="4">
    <source>
        <dbReference type="Proteomes" id="UP000499080"/>
    </source>
</evidence>
<dbReference type="EMBL" id="BGPR01006516">
    <property type="protein sequence ID" value="GBN19671.1"/>
    <property type="molecule type" value="Genomic_DNA"/>
</dbReference>
<dbReference type="AlphaFoldDB" id="A0A4Y2LY84"/>
<sequence>MVIPRFSLNFFREKFVSVFVRDLAANFSKTNGESPTSDKSGAEKFVSEFKGHVAAEGFILQQQRNWPLLEENVKEDVHYTGGKCTAWT</sequence>
<gene>
    <name evidence="1" type="ORF">AVEN_233648_1</name>
    <name evidence="2" type="ORF">AVEN_247538_1</name>
    <name evidence="3" type="ORF">AVEN_92710_1</name>
</gene>
<dbReference type="EMBL" id="BGPR01006605">
    <property type="protein sequence ID" value="GBN20365.1"/>
    <property type="molecule type" value="Genomic_DNA"/>
</dbReference>
<reference evidence="2 4" key="1">
    <citation type="journal article" date="2019" name="Sci. Rep.">
        <title>Orb-weaving spider Araneus ventricosus genome elucidates the spidroin gene catalogue.</title>
        <authorList>
            <person name="Kono N."/>
            <person name="Nakamura H."/>
            <person name="Ohtoshi R."/>
            <person name="Moran D.A.P."/>
            <person name="Shinohara A."/>
            <person name="Yoshida Y."/>
            <person name="Fujiwara M."/>
            <person name="Mori M."/>
            <person name="Tomita M."/>
            <person name="Arakawa K."/>
        </authorList>
    </citation>
    <scope>NUCLEOTIDE SEQUENCE [LARGE SCALE GENOMIC DNA]</scope>
</reference>
<accession>A0A4Y2LY84</accession>
<evidence type="ECO:0000313" key="2">
    <source>
        <dbReference type="EMBL" id="GBN19785.1"/>
    </source>
</evidence>
<evidence type="ECO:0000313" key="3">
    <source>
        <dbReference type="EMBL" id="GBN20365.1"/>
    </source>
</evidence>
<keyword evidence="4" id="KW-1185">Reference proteome</keyword>
<comment type="caution">
    <text evidence="2">The sequence shown here is derived from an EMBL/GenBank/DDBJ whole genome shotgun (WGS) entry which is preliminary data.</text>
</comment>
<evidence type="ECO:0000313" key="1">
    <source>
        <dbReference type="EMBL" id="GBN19671.1"/>
    </source>
</evidence>
<name>A0A4Y2LY84_ARAVE</name>
<dbReference type="Proteomes" id="UP000499080">
    <property type="component" value="Unassembled WGS sequence"/>
</dbReference>
<protein>
    <submittedName>
        <fullName evidence="2">Uncharacterized protein</fullName>
    </submittedName>
</protein>